<dbReference type="SUPFAM" id="SSF53098">
    <property type="entry name" value="Ribonuclease H-like"/>
    <property type="match status" value="1"/>
</dbReference>
<dbReference type="PANTHER" id="PTHR33116:SF86">
    <property type="entry name" value="REVERSE TRANSCRIPTASE DOMAIN-CONTAINING PROTEIN"/>
    <property type="match status" value="1"/>
</dbReference>
<dbReference type="Pfam" id="PF13456">
    <property type="entry name" value="RVT_3"/>
    <property type="match status" value="1"/>
</dbReference>
<accession>A0A6A3AXJ2</accession>
<gene>
    <name evidence="2" type="ORF">F3Y22_tig00110338pilonHSYRG00172</name>
</gene>
<proteinExistence type="predicted"/>
<dbReference type="InterPro" id="IPR012337">
    <property type="entry name" value="RNaseH-like_sf"/>
</dbReference>
<dbReference type="AlphaFoldDB" id="A0A6A3AXJ2"/>
<protein>
    <recommendedName>
        <fullName evidence="1">RNase H type-1 domain-containing protein</fullName>
    </recommendedName>
</protein>
<keyword evidence="3" id="KW-1185">Reference proteome</keyword>
<dbReference type="EMBL" id="VEPZ02000940">
    <property type="protein sequence ID" value="KAE8708583.1"/>
    <property type="molecule type" value="Genomic_DNA"/>
</dbReference>
<evidence type="ECO:0000259" key="1">
    <source>
        <dbReference type="Pfam" id="PF13456"/>
    </source>
</evidence>
<organism evidence="2 3">
    <name type="scientific">Hibiscus syriacus</name>
    <name type="common">Rose of Sharon</name>
    <dbReference type="NCBI Taxonomy" id="106335"/>
    <lineage>
        <taxon>Eukaryota</taxon>
        <taxon>Viridiplantae</taxon>
        <taxon>Streptophyta</taxon>
        <taxon>Embryophyta</taxon>
        <taxon>Tracheophyta</taxon>
        <taxon>Spermatophyta</taxon>
        <taxon>Magnoliopsida</taxon>
        <taxon>eudicotyledons</taxon>
        <taxon>Gunneridae</taxon>
        <taxon>Pentapetalae</taxon>
        <taxon>rosids</taxon>
        <taxon>malvids</taxon>
        <taxon>Malvales</taxon>
        <taxon>Malvaceae</taxon>
        <taxon>Malvoideae</taxon>
        <taxon>Hibiscus</taxon>
    </lineage>
</organism>
<evidence type="ECO:0000313" key="3">
    <source>
        <dbReference type="Proteomes" id="UP000436088"/>
    </source>
</evidence>
<dbReference type="PANTHER" id="PTHR33116">
    <property type="entry name" value="REVERSE TRANSCRIPTASE ZINC-BINDING DOMAIN-CONTAINING PROTEIN-RELATED-RELATED"/>
    <property type="match status" value="1"/>
</dbReference>
<dbReference type="GO" id="GO:0003676">
    <property type="term" value="F:nucleic acid binding"/>
    <property type="evidence" value="ECO:0007669"/>
    <property type="project" value="InterPro"/>
</dbReference>
<dbReference type="InterPro" id="IPR044730">
    <property type="entry name" value="RNase_H-like_dom_plant"/>
</dbReference>
<dbReference type="GO" id="GO:0004523">
    <property type="term" value="F:RNA-DNA hybrid ribonuclease activity"/>
    <property type="evidence" value="ECO:0007669"/>
    <property type="project" value="InterPro"/>
</dbReference>
<evidence type="ECO:0000313" key="2">
    <source>
        <dbReference type="EMBL" id="KAE8708583.1"/>
    </source>
</evidence>
<dbReference type="CDD" id="cd06222">
    <property type="entry name" value="RNase_H_like"/>
    <property type="match status" value="1"/>
</dbReference>
<dbReference type="InterPro" id="IPR036397">
    <property type="entry name" value="RNaseH_sf"/>
</dbReference>
<comment type="caution">
    <text evidence="2">The sequence shown here is derived from an EMBL/GenBank/DDBJ whole genome shotgun (WGS) entry which is preliminary data.</text>
</comment>
<dbReference type="Proteomes" id="UP000436088">
    <property type="component" value="Unassembled WGS sequence"/>
</dbReference>
<dbReference type="InterPro" id="IPR002156">
    <property type="entry name" value="RNaseH_domain"/>
</dbReference>
<name>A0A6A3AXJ2_HIBSY</name>
<reference evidence="2" key="1">
    <citation type="submission" date="2019-09" db="EMBL/GenBank/DDBJ databases">
        <title>Draft genome information of white flower Hibiscus syriacus.</title>
        <authorList>
            <person name="Kim Y.-M."/>
        </authorList>
    </citation>
    <scope>NUCLEOTIDE SEQUENCE [LARGE SCALE GENOMIC DNA]</scope>
    <source>
        <strain evidence="2">YM2019G1</strain>
    </source>
</reference>
<dbReference type="Gene3D" id="3.30.420.10">
    <property type="entry name" value="Ribonuclease H-like superfamily/Ribonuclease H"/>
    <property type="match status" value="1"/>
</dbReference>
<sequence length="648" mass="74041">MRVHMEEFQRCLRGADVWDIRPRSGWFSWASGTRAKTFVCERIDRFVAKIKWRLLFPEYFVDTVPMASFDHSAISLSLEGAITNSSPRRDYFKFDACWANKDQYRDIVHRVWENNEDSFSVKVGKIGLYSGPISNEFCELRRKALADLKDVMDKDEMFWLQRFRVAWLKDGDRWRIFLVLLRATFPLSFVLPKRLPTRRSIKPLIDVSRHVITRCFDETFLPRSLLNGTMDFNYANRTIIVLIPKGLSALLLKAQRRNEIKGIIASMRGLRITHLLYADDSLLFVKNSTAEVRKVKSILAQYEKASGQKVNYEKSSIFFSPNTPIVDRRTFLNDLGVVEATNPGNYIGLPLAGAIDDIKSQARSYWWFGKQNSRGWAMVTWDKICQSKKFGGMGFRDLRLFNIALLGNQIWRLIQDEHSSAFKAKEALKDGFFWRVGMNSKARIFEDNWGDASPIRWNERYMDHAEQPVRVADFMIPGCARWDEPKVVGVLRTEDVSPSMVADGIWNAVAKAKVLPKIRIFGWRICHEAIPVGSKIKQANLGDGVYPLCLWSTSDDVVLRRLHCWIKPTQDEVKINVDGAYCKDSRVAVVGIVARDSHGMVIGGLAKKIDPPFTAESTEAVAFIEGIRMASENGWNNAIIEGDAISIV</sequence>
<feature type="domain" description="RNase H type-1" evidence="1">
    <location>
        <begin position="576"/>
        <end position="648"/>
    </location>
</feature>